<proteinExistence type="predicted"/>
<reference evidence="2" key="1">
    <citation type="submission" date="2016-11" db="UniProtKB">
        <authorList>
            <consortium name="WormBaseParasite"/>
        </authorList>
    </citation>
    <scope>IDENTIFICATION</scope>
    <source>
        <strain evidence="2">KR3021</strain>
    </source>
</reference>
<accession>A0AC35TPR2</accession>
<protein>
    <submittedName>
        <fullName evidence="2">RRM domain-containing protein</fullName>
    </submittedName>
</protein>
<dbReference type="WBParaSite" id="RSKR_0000261400.1">
    <property type="protein sequence ID" value="RSKR_0000261400.1"/>
    <property type="gene ID" value="RSKR_0000261400"/>
</dbReference>
<organism evidence="1 2">
    <name type="scientific">Rhabditophanes sp. KR3021</name>
    <dbReference type="NCBI Taxonomy" id="114890"/>
    <lineage>
        <taxon>Eukaryota</taxon>
        <taxon>Metazoa</taxon>
        <taxon>Ecdysozoa</taxon>
        <taxon>Nematoda</taxon>
        <taxon>Chromadorea</taxon>
        <taxon>Rhabditida</taxon>
        <taxon>Tylenchina</taxon>
        <taxon>Panagrolaimomorpha</taxon>
        <taxon>Strongyloidoidea</taxon>
        <taxon>Alloionematidae</taxon>
        <taxon>Rhabditophanes</taxon>
    </lineage>
</organism>
<dbReference type="Proteomes" id="UP000095286">
    <property type="component" value="Unplaced"/>
</dbReference>
<evidence type="ECO:0000313" key="2">
    <source>
        <dbReference type="WBParaSite" id="RSKR_0000261400.1"/>
    </source>
</evidence>
<evidence type="ECO:0000313" key="1">
    <source>
        <dbReference type="Proteomes" id="UP000095286"/>
    </source>
</evidence>
<sequence length="316" mass="37090">MAQIQKFVKVGGYDSKRQIYVPKKMILESNGHSKKMEETKIFVGGIPYNVSEQELHTFFESRYGKVERVTIKVDRLTKRSRGFAFVEFESVQSCNNALNENLIYFQQKQIDIKPARFRENKKVFVGGLPYDFPEQMLKDHFEQFGPVESIEWPKDDMTGNRKTFLFINFVNECDADNAVSEQKQIFGNRECDVKKAFGEKRTYLNQIMQISNGPRDFYRHPHQQQFQTNVGYRQPHNNISMTRVFPGPYLTMSSNQPMQMSPRGNHQQIWKQDENNYRPQMEPFLQPNQTTHFPPQRNGAIPNGYRGRGGFQKRAF</sequence>
<name>A0AC35TPR2_9BILA</name>